<dbReference type="Gene3D" id="3.60.15.10">
    <property type="entry name" value="Ribonuclease Z/Hydroxyacylglutathione hydrolase-like"/>
    <property type="match status" value="1"/>
</dbReference>
<dbReference type="InterPro" id="IPR001279">
    <property type="entry name" value="Metallo-B-lactamas"/>
</dbReference>
<dbReference type="PANTHER" id="PTHR42663">
    <property type="entry name" value="HYDROLASE C777.06C-RELATED-RELATED"/>
    <property type="match status" value="1"/>
</dbReference>
<dbReference type="Proteomes" id="UP000191663">
    <property type="component" value="Unassembled WGS sequence"/>
</dbReference>
<comment type="caution">
    <text evidence="2">The sequence shown here is derived from an EMBL/GenBank/DDBJ whole genome shotgun (WGS) entry which is preliminary data.</text>
</comment>
<organism evidence="2 3">
    <name type="scientific">candidate division WOR-3 bacterium 4484_100</name>
    <dbReference type="NCBI Taxonomy" id="1936077"/>
    <lineage>
        <taxon>Bacteria</taxon>
        <taxon>Bacteria division WOR-3</taxon>
    </lineage>
</organism>
<evidence type="ECO:0000313" key="3">
    <source>
        <dbReference type="Proteomes" id="UP000191663"/>
    </source>
</evidence>
<protein>
    <recommendedName>
        <fullName evidence="1">Metallo-beta-lactamase domain-containing protein</fullName>
    </recommendedName>
</protein>
<dbReference type="Pfam" id="PF12706">
    <property type="entry name" value="Lactamase_B_2"/>
    <property type="match status" value="1"/>
</dbReference>
<sequence>MNPKPGHKKKKQTETLDEIIFLGTGGARYVIAKQLRATGGIFFRLGGKNVLVDPGPESYFRFLSYLPKFNAEKIDAIILSHKHIDHSADINVYLDVMTKGGFNKNGILLAPQDAFGEEGVVYKYLLSFLNEVIYIEEGLEFTLGDLKFVFPLRHKHRVETYGFKLFYKDATVSYITDTKFFSELIDVYQADVLIVNLIKLERSEIDHLSVPECAEIIKGIKPRVAIITHFGMTMLRAGPWNIARRLKQMTGVTVLAAEDGKHYELKKLLSY</sequence>
<dbReference type="SMART" id="SM00849">
    <property type="entry name" value="Lactamase_B"/>
    <property type="match status" value="1"/>
</dbReference>
<evidence type="ECO:0000259" key="1">
    <source>
        <dbReference type="SMART" id="SM00849"/>
    </source>
</evidence>
<dbReference type="PANTHER" id="PTHR42663:SF6">
    <property type="entry name" value="HYDROLASE C777.06C-RELATED"/>
    <property type="match status" value="1"/>
</dbReference>
<gene>
    <name evidence="2" type="ORF">BXT86_01640</name>
</gene>
<proteinExistence type="predicted"/>
<dbReference type="InterPro" id="IPR036866">
    <property type="entry name" value="RibonucZ/Hydroxyglut_hydro"/>
</dbReference>
<dbReference type="SUPFAM" id="SSF56281">
    <property type="entry name" value="Metallo-hydrolase/oxidoreductase"/>
    <property type="match status" value="1"/>
</dbReference>
<feature type="domain" description="Metallo-beta-lactamase" evidence="1">
    <location>
        <begin position="37"/>
        <end position="229"/>
    </location>
</feature>
<reference evidence="3" key="1">
    <citation type="submission" date="2017-01" db="EMBL/GenBank/DDBJ databases">
        <title>Novel pathways for hydrocarbon cycling and metabolic interdependencies in hydrothermal sediment communities.</title>
        <authorList>
            <person name="Dombrowski N."/>
            <person name="Seitz K."/>
            <person name="Teske A."/>
            <person name="Baker B."/>
        </authorList>
    </citation>
    <scope>NUCLEOTIDE SEQUENCE [LARGE SCALE GENOMIC DNA]</scope>
</reference>
<dbReference type="AlphaFoldDB" id="A0A1V4QHL3"/>
<dbReference type="EMBL" id="MUKB01000020">
    <property type="protein sequence ID" value="OPX18355.1"/>
    <property type="molecule type" value="Genomic_DNA"/>
</dbReference>
<name>A0A1V4QHL3_UNCW3</name>
<evidence type="ECO:0000313" key="2">
    <source>
        <dbReference type="EMBL" id="OPX18355.1"/>
    </source>
</evidence>
<accession>A0A1V4QHL3</accession>